<evidence type="ECO:0008006" key="3">
    <source>
        <dbReference type="Google" id="ProtNLM"/>
    </source>
</evidence>
<name>A0A938Y495_9BACL</name>
<evidence type="ECO:0000313" key="2">
    <source>
        <dbReference type="Proteomes" id="UP000717624"/>
    </source>
</evidence>
<organism evidence="1 2">
    <name type="scientific">Brevibacillus fulvus</name>
    <dbReference type="NCBI Taxonomy" id="1125967"/>
    <lineage>
        <taxon>Bacteria</taxon>
        <taxon>Bacillati</taxon>
        <taxon>Bacillota</taxon>
        <taxon>Bacilli</taxon>
        <taxon>Bacillales</taxon>
        <taxon>Paenibacillaceae</taxon>
        <taxon>Brevibacillus</taxon>
    </lineage>
</organism>
<dbReference type="Proteomes" id="UP000717624">
    <property type="component" value="Unassembled WGS sequence"/>
</dbReference>
<accession>A0A938Y495</accession>
<evidence type="ECO:0000313" key="1">
    <source>
        <dbReference type="EMBL" id="MBM7590950.1"/>
    </source>
</evidence>
<protein>
    <recommendedName>
        <fullName evidence="3">ADP-heptose synthase</fullName>
    </recommendedName>
</protein>
<sequence>MSKQFVIEAVMLAIYGELTQPGQPVEYLIPVSSLYELEELVHNPEPLMPDPDDEQHVRKMMAQLVQFFHDPFNRKRMEKALVAPWSRLSFPFPNDVTITVVQTEDTALWGELFDPIETVLLLTAIHFQVPLLTDQIEWQDRILEYVIPVQFYDIEDYEFALEQVDP</sequence>
<proteinExistence type="predicted"/>
<dbReference type="EMBL" id="JAFBEB010000008">
    <property type="protein sequence ID" value="MBM7590950.1"/>
    <property type="molecule type" value="Genomic_DNA"/>
</dbReference>
<comment type="caution">
    <text evidence="1">The sequence shown here is derived from an EMBL/GenBank/DDBJ whole genome shotgun (WGS) entry which is preliminary data.</text>
</comment>
<dbReference type="RefSeq" id="WP_204518687.1">
    <property type="nucleotide sequence ID" value="NZ_BAABIN010000005.1"/>
</dbReference>
<dbReference type="AlphaFoldDB" id="A0A938Y495"/>
<gene>
    <name evidence="1" type="ORF">JOD01_002562</name>
</gene>
<reference evidence="1" key="1">
    <citation type="submission" date="2021-01" db="EMBL/GenBank/DDBJ databases">
        <title>Genomic Encyclopedia of Type Strains, Phase IV (KMG-IV): sequencing the most valuable type-strain genomes for metagenomic binning, comparative biology and taxonomic classification.</title>
        <authorList>
            <person name="Goeker M."/>
        </authorList>
    </citation>
    <scope>NUCLEOTIDE SEQUENCE</scope>
    <source>
        <strain evidence="1">DSM 25523</strain>
    </source>
</reference>
<keyword evidence="2" id="KW-1185">Reference proteome</keyword>